<proteinExistence type="predicted"/>
<evidence type="ECO:0000313" key="3">
    <source>
        <dbReference type="Proteomes" id="UP000242205"/>
    </source>
</evidence>
<reference evidence="2 3" key="1">
    <citation type="submission" date="2018-01" db="EMBL/GenBank/DDBJ databases">
        <authorList>
            <person name="Fu G.-Y."/>
        </authorList>
    </citation>
    <scope>NUCLEOTIDE SEQUENCE [LARGE SCALE GENOMIC DNA]</scope>
    <source>
        <strain evidence="2 3">SY39</strain>
    </source>
</reference>
<dbReference type="InterPro" id="IPR019294">
    <property type="entry name" value="Translation_reg_Com"/>
</dbReference>
<dbReference type="RefSeq" id="WP_102247910.1">
    <property type="nucleotide sequence ID" value="NZ_CP025682.1"/>
</dbReference>
<keyword evidence="3" id="KW-1185">Reference proteome</keyword>
<dbReference type="EMBL" id="CP025682">
    <property type="protein sequence ID" value="AUN95865.1"/>
    <property type="molecule type" value="Genomic_DNA"/>
</dbReference>
<dbReference type="Proteomes" id="UP000242205">
    <property type="component" value="Chromosome"/>
</dbReference>
<sequence length="57" mass="6488">MKELRCGNCHRLLARGQPSNIEIKCPRCGHLNLFNNPKAVEPPNPRDKVARPRSTRP</sequence>
<name>A0A2I6S9D6_9RHOO</name>
<keyword evidence="2" id="KW-0238">DNA-binding</keyword>
<organism evidence="2 3">
    <name type="scientific">Pseudazoarcus pumilus</name>
    <dbReference type="NCBI Taxonomy" id="2067960"/>
    <lineage>
        <taxon>Bacteria</taxon>
        <taxon>Pseudomonadati</taxon>
        <taxon>Pseudomonadota</taxon>
        <taxon>Betaproteobacteria</taxon>
        <taxon>Rhodocyclales</taxon>
        <taxon>Zoogloeaceae</taxon>
        <taxon>Pseudazoarcus</taxon>
    </lineage>
</organism>
<feature type="region of interest" description="Disordered" evidence="1">
    <location>
        <begin position="36"/>
        <end position="57"/>
    </location>
</feature>
<dbReference type="GO" id="GO:0003677">
    <property type="term" value="F:DNA binding"/>
    <property type="evidence" value="ECO:0007669"/>
    <property type="project" value="UniProtKB-KW"/>
</dbReference>
<dbReference type="Pfam" id="PF10122">
    <property type="entry name" value="Zn_ribbon_Com"/>
    <property type="match status" value="1"/>
</dbReference>
<accession>A0A2I6S9D6</accession>
<evidence type="ECO:0000313" key="2">
    <source>
        <dbReference type="EMBL" id="AUN95865.1"/>
    </source>
</evidence>
<protein>
    <submittedName>
        <fullName evidence="2">Com family DNA-binding transcriptional regulator</fullName>
    </submittedName>
</protein>
<evidence type="ECO:0000256" key="1">
    <source>
        <dbReference type="SAM" id="MobiDB-lite"/>
    </source>
</evidence>
<dbReference type="OrthoDB" id="5460091at2"/>
<dbReference type="KEGG" id="atw:C0099_13555"/>
<gene>
    <name evidence="2" type="ORF">C0099_13555</name>
</gene>
<dbReference type="AlphaFoldDB" id="A0A2I6S9D6"/>